<dbReference type="InterPro" id="IPR021840">
    <property type="entry name" value="DUF3433"/>
</dbReference>
<evidence type="ECO:0000313" key="2">
    <source>
        <dbReference type="EMBL" id="KAK4443226.1"/>
    </source>
</evidence>
<keyword evidence="3" id="KW-1185">Reference proteome</keyword>
<feature type="transmembrane region" description="Helical" evidence="1">
    <location>
        <begin position="325"/>
        <end position="346"/>
    </location>
</feature>
<evidence type="ECO:0000313" key="3">
    <source>
        <dbReference type="Proteomes" id="UP001321760"/>
    </source>
</evidence>
<feature type="transmembrane region" description="Helical" evidence="1">
    <location>
        <begin position="611"/>
        <end position="637"/>
    </location>
</feature>
<organism evidence="2 3">
    <name type="scientific">Podospora aff. communis PSN243</name>
    <dbReference type="NCBI Taxonomy" id="3040156"/>
    <lineage>
        <taxon>Eukaryota</taxon>
        <taxon>Fungi</taxon>
        <taxon>Dikarya</taxon>
        <taxon>Ascomycota</taxon>
        <taxon>Pezizomycotina</taxon>
        <taxon>Sordariomycetes</taxon>
        <taxon>Sordariomycetidae</taxon>
        <taxon>Sordariales</taxon>
        <taxon>Podosporaceae</taxon>
        <taxon>Podospora</taxon>
    </lineage>
</organism>
<keyword evidence="1" id="KW-0472">Membrane</keyword>
<feature type="transmembrane region" description="Helical" evidence="1">
    <location>
        <begin position="203"/>
        <end position="225"/>
    </location>
</feature>
<dbReference type="AlphaFoldDB" id="A0AAV9G834"/>
<accession>A0AAV9G834</accession>
<feature type="transmembrane region" description="Helical" evidence="1">
    <location>
        <begin position="513"/>
        <end position="530"/>
    </location>
</feature>
<name>A0AAV9G834_9PEZI</name>
<feature type="transmembrane region" description="Helical" evidence="1">
    <location>
        <begin position="272"/>
        <end position="292"/>
    </location>
</feature>
<sequence>MPQFGEAQFPGDDAVICGARGQKATYATGVGLDSGPIEPGLEPEEEITHPRHITETIRDETGAAIATLTAAVDYTRDAAGSLVPVSTRIRDIPGFTATDGLITSVLTNRNGVPTGTITTFAPGAPTTLTLRNERGEPTKTITAGVPPPKFTTTTTLADGSVVTTAVVYLDPSRPPRPPPKTTSIPQGPIAASDRFHSLTSTEYFLILFLPVSLGMVCSILSEMVYSELRALLPFHSLIRPGGATVGFSLVMSTGGFSGIVNSFRLLFQSKEPHAVLTDILVFSSASITTLLSEAVGIQLHGACTAQSFAGCFMGIGAFLGPSRAVQALLGVNLVIILSLCFLLYRWRSGVSMAPRSIMATAALLQDNNLRQLFVSMGSAGEDGGAIKQKEIAERLKKEQFFLRTFHDPKQYGEDYGIVARTRGPAPFSRTRSGLSRLKTGFSKLTKSSSFTTLTGRPRQLRDWLVYRQGASTDRLVDAIGLLYLCGLLILIVYYNSVQEPSTGFEDFMNDQHFGVRVLFTGFGVALTFFWDHYYARAAMTEPYRQLWLYPQSAKTSVMVSPPTSVFTGGFTGSLARREWWMAIVGFTTIVSKLTPMLLSTIPFSPIQTWEMHLVCAWTTVGCLAFMSLVIVYGFFFIKSPPLPVDPASLAGRIYYLCDSHVADEFQGMSRMSRSECEEKVDMQKRYRFGKMIGVSGELRVGVDTAYERESDERGV</sequence>
<comment type="caution">
    <text evidence="2">The sequence shown here is derived from an EMBL/GenBank/DDBJ whole genome shotgun (WGS) entry which is preliminary data.</text>
</comment>
<feature type="transmembrane region" description="Helical" evidence="1">
    <location>
        <begin position="475"/>
        <end position="493"/>
    </location>
</feature>
<reference evidence="2" key="2">
    <citation type="submission" date="2023-05" db="EMBL/GenBank/DDBJ databases">
        <authorList>
            <consortium name="Lawrence Berkeley National Laboratory"/>
            <person name="Steindorff A."/>
            <person name="Hensen N."/>
            <person name="Bonometti L."/>
            <person name="Westerberg I."/>
            <person name="Brannstrom I.O."/>
            <person name="Guillou S."/>
            <person name="Cros-Aarteil S."/>
            <person name="Calhoun S."/>
            <person name="Haridas S."/>
            <person name="Kuo A."/>
            <person name="Mondo S."/>
            <person name="Pangilinan J."/>
            <person name="Riley R."/>
            <person name="Labutti K."/>
            <person name="Andreopoulos B."/>
            <person name="Lipzen A."/>
            <person name="Chen C."/>
            <person name="Yanf M."/>
            <person name="Daum C."/>
            <person name="Ng V."/>
            <person name="Clum A."/>
            <person name="Ohm R."/>
            <person name="Martin F."/>
            <person name="Silar P."/>
            <person name="Natvig D."/>
            <person name="Lalanne C."/>
            <person name="Gautier V."/>
            <person name="Ament-Velasquez S.L."/>
            <person name="Kruys A."/>
            <person name="Hutchinson M.I."/>
            <person name="Powell A.J."/>
            <person name="Barry K."/>
            <person name="Miller A.N."/>
            <person name="Grigoriev I.V."/>
            <person name="Debuchy R."/>
            <person name="Gladieux P."/>
            <person name="Thoren M.H."/>
            <person name="Johannesson H."/>
        </authorList>
    </citation>
    <scope>NUCLEOTIDE SEQUENCE</scope>
    <source>
        <strain evidence="2">PSN243</strain>
    </source>
</reference>
<feature type="transmembrane region" description="Helical" evidence="1">
    <location>
        <begin position="237"/>
        <end position="260"/>
    </location>
</feature>
<dbReference type="PANTHER" id="PTHR37544:SF3">
    <property type="entry name" value="SPRAY"/>
    <property type="match status" value="1"/>
</dbReference>
<keyword evidence="1" id="KW-0812">Transmembrane</keyword>
<gene>
    <name evidence="2" type="ORF">QBC34DRAFT_311431</name>
</gene>
<dbReference type="Pfam" id="PF11915">
    <property type="entry name" value="DUF3433"/>
    <property type="match status" value="2"/>
</dbReference>
<keyword evidence="1" id="KW-1133">Transmembrane helix</keyword>
<reference evidence="2" key="1">
    <citation type="journal article" date="2023" name="Mol. Phylogenet. Evol.">
        <title>Genome-scale phylogeny and comparative genomics of the fungal order Sordariales.</title>
        <authorList>
            <person name="Hensen N."/>
            <person name="Bonometti L."/>
            <person name="Westerberg I."/>
            <person name="Brannstrom I.O."/>
            <person name="Guillou S."/>
            <person name="Cros-Aarteil S."/>
            <person name="Calhoun S."/>
            <person name="Haridas S."/>
            <person name="Kuo A."/>
            <person name="Mondo S."/>
            <person name="Pangilinan J."/>
            <person name="Riley R."/>
            <person name="LaButti K."/>
            <person name="Andreopoulos B."/>
            <person name="Lipzen A."/>
            <person name="Chen C."/>
            <person name="Yan M."/>
            <person name="Daum C."/>
            <person name="Ng V."/>
            <person name="Clum A."/>
            <person name="Steindorff A."/>
            <person name="Ohm R.A."/>
            <person name="Martin F."/>
            <person name="Silar P."/>
            <person name="Natvig D.O."/>
            <person name="Lalanne C."/>
            <person name="Gautier V."/>
            <person name="Ament-Velasquez S.L."/>
            <person name="Kruys A."/>
            <person name="Hutchinson M.I."/>
            <person name="Powell A.J."/>
            <person name="Barry K."/>
            <person name="Miller A.N."/>
            <person name="Grigoriev I.V."/>
            <person name="Debuchy R."/>
            <person name="Gladieux P."/>
            <person name="Hiltunen Thoren M."/>
            <person name="Johannesson H."/>
        </authorList>
    </citation>
    <scope>NUCLEOTIDE SEQUENCE</scope>
    <source>
        <strain evidence="2">PSN243</strain>
    </source>
</reference>
<protein>
    <submittedName>
        <fullName evidence="2">Uncharacterized protein</fullName>
    </submittedName>
</protein>
<dbReference type="PANTHER" id="PTHR37544">
    <property type="entry name" value="SPRAY-RELATED"/>
    <property type="match status" value="1"/>
</dbReference>
<feature type="transmembrane region" description="Helical" evidence="1">
    <location>
        <begin position="579"/>
        <end position="599"/>
    </location>
</feature>
<dbReference type="Proteomes" id="UP001321760">
    <property type="component" value="Unassembled WGS sequence"/>
</dbReference>
<dbReference type="EMBL" id="MU865997">
    <property type="protein sequence ID" value="KAK4443226.1"/>
    <property type="molecule type" value="Genomic_DNA"/>
</dbReference>
<evidence type="ECO:0000256" key="1">
    <source>
        <dbReference type="SAM" id="Phobius"/>
    </source>
</evidence>
<proteinExistence type="predicted"/>